<name>A0A9P4MZJ1_9PLEO</name>
<organism evidence="2 3">
    <name type="scientific">Lojkania enalia</name>
    <dbReference type="NCBI Taxonomy" id="147567"/>
    <lineage>
        <taxon>Eukaryota</taxon>
        <taxon>Fungi</taxon>
        <taxon>Dikarya</taxon>
        <taxon>Ascomycota</taxon>
        <taxon>Pezizomycotina</taxon>
        <taxon>Dothideomycetes</taxon>
        <taxon>Pleosporomycetidae</taxon>
        <taxon>Pleosporales</taxon>
        <taxon>Pleosporales incertae sedis</taxon>
        <taxon>Lojkania</taxon>
    </lineage>
</organism>
<evidence type="ECO:0000313" key="3">
    <source>
        <dbReference type="Proteomes" id="UP000800093"/>
    </source>
</evidence>
<protein>
    <submittedName>
        <fullName evidence="2">Uncharacterized protein</fullName>
    </submittedName>
</protein>
<gene>
    <name evidence="2" type="ORF">CC78DRAFT_581164</name>
</gene>
<sequence length="222" mass="24802">MRCGRADGPQGLQSGGSVWSPFFCADVQMCRCADVQMWTADMRDQSAGEEGSGAWRQEELSVWDELWMWLSSVAKRSWAKSQDAERSPQWELPSDYYCAMHSYGEIIAAGSEDDSEQGKQQSREPLSVGACKLVKKKTQMMDLGHGGTRFRRLQRSGKARKQAGRQASRRARPRDNGRAAVVGYPHLSTRPACCDYSGQRFRNGGSKSAEKRTPTRMQPPAD</sequence>
<dbReference type="Proteomes" id="UP000800093">
    <property type="component" value="Unassembled WGS sequence"/>
</dbReference>
<feature type="region of interest" description="Disordered" evidence="1">
    <location>
        <begin position="147"/>
        <end position="222"/>
    </location>
</feature>
<evidence type="ECO:0000256" key="1">
    <source>
        <dbReference type="SAM" id="MobiDB-lite"/>
    </source>
</evidence>
<feature type="compositionally biased region" description="Basic residues" evidence="1">
    <location>
        <begin position="148"/>
        <end position="172"/>
    </location>
</feature>
<evidence type="ECO:0000313" key="2">
    <source>
        <dbReference type="EMBL" id="KAF2263775.1"/>
    </source>
</evidence>
<dbReference type="AlphaFoldDB" id="A0A9P4MZJ1"/>
<reference evidence="3" key="1">
    <citation type="journal article" date="2020" name="Stud. Mycol.">
        <title>101 Dothideomycetes genomes: A test case for predicting lifestyles and emergence of pathogens.</title>
        <authorList>
            <person name="Haridas S."/>
            <person name="Albert R."/>
            <person name="Binder M."/>
            <person name="Bloem J."/>
            <person name="LaButti K."/>
            <person name="Salamov A."/>
            <person name="Andreopoulos B."/>
            <person name="Baker S."/>
            <person name="Barry K."/>
            <person name="Bills G."/>
            <person name="Bluhm B."/>
            <person name="Cannon C."/>
            <person name="Castanera R."/>
            <person name="Culley D."/>
            <person name="Daum C."/>
            <person name="Ezra D."/>
            <person name="Gonzalez J."/>
            <person name="Henrissat B."/>
            <person name="Kuo A."/>
            <person name="Liang C."/>
            <person name="Lipzen A."/>
            <person name="Lutzoni F."/>
            <person name="Magnuson J."/>
            <person name="Mondo S."/>
            <person name="Nolan M."/>
            <person name="Ohm R."/>
            <person name="Pangilinan J."/>
            <person name="Park H.-J."/>
            <person name="Ramirez L."/>
            <person name="Alfaro M."/>
            <person name="Sun H."/>
            <person name="Tritt A."/>
            <person name="Yoshinaga Y."/>
            <person name="Zwiers L.-H."/>
            <person name="Turgeon B."/>
            <person name="Goodwin S."/>
            <person name="Spatafora J."/>
            <person name="Crous P."/>
            <person name="Grigoriev I."/>
        </authorList>
    </citation>
    <scope>NUCLEOTIDE SEQUENCE [LARGE SCALE GENOMIC DNA]</scope>
    <source>
        <strain evidence="3">CBS 304.66</strain>
    </source>
</reference>
<proteinExistence type="predicted"/>
<dbReference type="EMBL" id="ML986622">
    <property type="protein sequence ID" value="KAF2263775.1"/>
    <property type="molecule type" value="Genomic_DNA"/>
</dbReference>
<keyword evidence="3" id="KW-1185">Reference proteome</keyword>
<comment type="caution">
    <text evidence="2">The sequence shown here is derived from an EMBL/GenBank/DDBJ whole genome shotgun (WGS) entry which is preliminary data.</text>
</comment>
<accession>A0A9P4MZJ1</accession>